<evidence type="ECO:0000313" key="3">
    <source>
        <dbReference type="Proteomes" id="UP000184391"/>
    </source>
</evidence>
<feature type="transmembrane region" description="Helical" evidence="1">
    <location>
        <begin position="400"/>
        <end position="419"/>
    </location>
</feature>
<dbReference type="AlphaFoldDB" id="A0A1M7SN46"/>
<organism evidence="2 3">
    <name type="scientific">Erythrobacter sanguineus</name>
    <dbReference type="NCBI Taxonomy" id="198312"/>
    <lineage>
        <taxon>Bacteria</taxon>
        <taxon>Pseudomonadati</taxon>
        <taxon>Pseudomonadota</taxon>
        <taxon>Alphaproteobacteria</taxon>
        <taxon>Sphingomonadales</taxon>
        <taxon>Erythrobacteraceae</taxon>
        <taxon>Erythrobacter/Porphyrobacter group</taxon>
        <taxon>Erythrobacter</taxon>
    </lineage>
</organism>
<reference evidence="3" key="1">
    <citation type="submission" date="2016-12" db="EMBL/GenBank/DDBJ databases">
        <authorList>
            <person name="Varghese N."/>
            <person name="Submissions S."/>
        </authorList>
    </citation>
    <scope>NUCLEOTIDE SEQUENCE [LARGE SCALE GENOMIC DNA]</scope>
    <source>
        <strain evidence="3">DSM 11032</strain>
    </source>
</reference>
<name>A0A1M7SN46_9SPHN</name>
<keyword evidence="1" id="KW-0472">Membrane</keyword>
<keyword evidence="3" id="KW-1185">Reference proteome</keyword>
<dbReference type="Proteomes" id="UP000184391">
    <property type="component" value="Unassembled WGS sequence"/>
</dbReference>
<gene>
    <name evidence="2" type="ORF">SAMN02745193_02045</name>
</gene>
<keyword evidence="1" id="KW-0812">Transmembrane</keyword>
<evidence type="ECO:0008006" key="4">
    <source>
        <dbReference type="Google" id="ProtNLM"/>
    </source>
</evidence>
<evidence type="ECO:0000313" key="2">
    <source>
        <dbReference type="EMBL" id="SHN59863.1"/>
    </source>
</evidence>
<dbReference type="STRING" id="198312.SAMN02745193_02045"/>
<evidence type="ECO:0000256" key="1">
    <source>
        <dbReference type="SAM" id="Phobius"/>
    </source>
</evidence>
<protein>
    <recommendedName>
        <fullName evidence="4">SMODS and SLOG-associating 2TM effector domain-containing protein</fullName>
    </recommendedName>
</protein>
<dbReference type="RefSeq" id="WP_072674784.1">
    <property type="nucleotide sequence ID" value="NZ_MUYH01000002.1"/>
</dbReference>
<dbReference type="EMBL" id="FRDF01000011">
    <property type="protein sequence ID" value="SHN59863.1"/>
    <property type="molecule type" value="Genomic_DNA"/>
</dbReference>
<dbReference type="OrthoDB" id="2968017at2"/>
<accession>A0A1M7SN46</accession>
<feature type="transmembrane region" description="Helical" evidence="1">
    <location>
        <begin position="373"/>
        <end position="394"/>
    </location>
</feature>
<feature type="transmembrane region" description="Helical" evidence="1">
    <location>
        <begin position="529"/>
        <end position="547"/>
    </location>
</feature>
<sequence length="659" mass="69623">MPPLPSVNLAADWQPFLALGITGHRATNPSFSAHGEAIATALADLFARIDGIAAGLPGTHAPLRLHSLLVDGTDQVAAELALARGWQLVVPLPFGADLNLAINAHPPTPADAAALCRGDPAADREAEARAAAIRAITAQADMFELADRDAEVEALLLAMLADPDDRAAARTFEALVSGNVALAGRVMIERTDLVVAVWDGKIANLAGGTGHTVATALAMGTPVLLVDPGAPGRWSILTRPEELFQPGDEADGSAPDLARLEAIIRAAVVVEGWSPAQLEREAWRPRSSRGFGLYRRIERLFGGAGGAFGSLRVDYEAPAAIADGSATGLVQAAAAMPGGDQRVTARLSGEVLPMFAWADGIASRLADAYRSGMCVNFVLAALAVIIGLAFLPAGLGELKWIFATVELLLLVGILGLTAAGSRRGWHRRWFELRRVAEYLRHAPGLLLLGVSRPTGRWPRTGGGQAGGEWPEHFARHALRAVGLPRARLTRAYLRAALTGVALPHVVTQRAYHEAKAHRLEKVHHRLDRAAGACFVLAVVSVLAYLLLKFAGVAGFLPKALAAELSPLFTFLGVAFPTLGANLAGIRYFGDFERFGAISRVAAEKLREIEARITLLLAGAESGLTYAAAADLMHALDEAVVEEIESWQSVFGAKHLALPA</sequence>
<keyword evidence="1" id="KW-1133">Transmembrane helix</keyword>
<feature type="transmembrane region" description="Helical" evidence="1">
    <location>
        <begin position="567"/>
        <end position="589"/>
    </location>
</feature>
<proteinExistence type="predicted"/>